<proteinExistence type="predicted"/>
<keyword evidence="1" id="KW-0732">Signal</keyword>
<accession>A0AAU8AAS5</accession>
<reference evidence="2" key="1">
    <citation type="submission" date="2023-02" db="EMBL/GenBank/DDBJ databases">
        <title>Gut commensal Christensenella minuta modulates host metabolism via a new class of secondary bile acids.</title>
        <authorList>
            <person name="Liu C."/>
        </authorList>
    </citation>
    <scope>NUCLEOTIDE SEQUENCE</scope>
    <source>
        <strain evidence="2">CA70</strain>
    </source>
</reference>
<name>A0AAU8AAS5_9FIRM</name>
<feature type="chain" id="PRO_5043919174" description="Lipoprotein" evidence="1">
    <location>
        <begin position="24"/>
        <end position="144"/>
    </location>
</feature>
<gene>
    <name evidence="2" type="ORF">PUP29_03065</name>
</gene>
<evidence type="ECO:0000256" key="1">
    <source>
        <dbReference type="SAM" id="SignalP"/>
    </source>
</evidence>
<dbReference type="PROSITE" id="PS51257">
    <property type="entry name" value="PROKAR_LIPOPROTEIN"/>
    <property type="match status" value="1"/>
</dbReference>
<dbReference type="EMBL" id="CP117826">
    <property type="protein sequence ID" value="XCC62917.1"/>
    <property type="molecule type" value="Genomic_DNA"/>
</dbReference>
<dbReference type="AlphaFoldDB" id="A0AAU8AAS5"/>
<feature type="signal peptide" evidence="1">
    <location>
        <begin position="1"/>
        <end position="23"/>
    </location>
</feature>
<evidence type="ECO:0008006" key="3">
    <source>
        <dbReference type="Google" id="ProtNLM"/>
    </source>
</evidence>
<organism evidence="2">
    <name type="scientific">Christensenella massiliensis</name>
    <dbReference type="NCBI Taxonomy" id="1805714"/>
    <lineage>
        <taxon>Bacteria</taxon>
        <taxon>Bacillati</taxon>
        <taxon>Bacillota</taxon>
        <taxon>Clostridia</taxon>
        <taxon>Christensenellales</taxon>
        <taxon>Christensenellaceae</taxon>
        <taxon>Christensenella</taxon>
    </lineage>
</organism>
<protein>
    <recommendedName>
        <fullName evidence="3">Lipoprotein</fullName>
    </recommendedName>
</protein>
<evidence type="ECO:0000313" key="2">
    <source>
        <dbReference type="EMBL" id="XCC62917.1"/>
    </source>
</evidence>
<sequence>MRKFFLLAVSVGLLLLLTGCQSAFSLSPAEVQSVDVFTGSVPAAAVRKTVSHEEDIKRLTEAVNQIKFLGSASQADEVAGGIGLHFRFHLTGGTDIVISIGGNGSLLRKDGKLYSITPISYDVLWESLDYEEIPVSESELPVVS</sequence>
<dbReference type="RefSeq" id="WP_353423827.1">
    <property type="nucleotide sequence ID" value="NZ_CP117826.1"/>
</dbReference>